<proteinExistence type="predicted"/>
<dbReference type="EMBL" id="BK014862">
    <property type="protein sequence ID" value="DAD79260.1"/>
    <property type="molecule type" value="Genomic_DNA"/>
</dbReference>
<dbReference type="InterPro" id="IPR036388">
    <property type="entry name" value="WH-like_DNA-bd_sf"/>
</dbReference>
<dbReference type="Gene3D" id="1.10.10.10">
    <property type="entry name" value="Winged helix-like DNA-binding domain superfamily/Winged helix DNA-binding domain"/>
    <property type="match status" value="1"/>
</dbReference>
<accession>A0A8S5MAJ9</accession>
<name>A0A8S5MAJ9_9CAUD</name>
<reference evidence="1" key="1">
    <citation type="journal article" date="2021" name="Proc. Natl. Acad. Sci. U.S.A.">
        <title>A Catalog of Tens of Thousands of Viruses from Human Metagenomes Reveals Hidden Associations with Chronic Diseases.</title>
        <authorList>
            <person name="Tisza M.J."/>
            <person name="Buck C.B."/>
        </authorList>
    </citation>
    <scope>NUCLEOTIDE SEQUENCE</scope>
    <source>
        <strain evidence="1">CtRPH1</strain>
    </source>
</reference>
<organism evidence="1">
    <name type="scientific">Myoviridae sp. ctRPH1</name>
    <dbReference type="NCBI Taxonomy" id="2826650"/>
    <lineage>
        <taxon>Viruses</taxon>
        <taxon>Duplodnaviria</taxon>
        <taxon>Heunggongvirae</taxon>
        <taxon>Uroviricota</taxon>
        <taxon>Caudoviricetes</taxon>
    </lineage>
</organism>
<protein>
    <submittedName>
        <fullName evidence="1">Uncharacterized protein</fullName>
    </submittedName>
</protein>
<sequence>MTKKELSQLYWLKREIEADQRRLCELEALAISPGSPGFDGMPHAPGTGDGMARMVAEIADLQAIISAKQIQCIHERSRLERYIAEVPDSLTRQIFALRFIDGLSWYKVAARVGGGNTEDSVRMRVNRYLEETGA</sequence>
<evidence type="ECO:0000313" key="1">
    <source>
        <dbReference type="EMBL" id="DAD79260.1"/>
    </source>
</evidence>